<evidence type="ECO:0000313" key="5">
    <source>
        <dbReference type="Proteomes" id="UP001304515"/>
    </source>
</evidence>
<keyword evidence="2" id="KW-1133">Transmembrane helix</keyword>
<evidence type="ECO:0000256" key="2">
    <source>
        <dbReference type="SAM" id="Phobius"/>
    </source>
</evidence>
<keyword evidence="1" id="KW-0175">Coiled coil</keyword>
<gene>
    <name evidence="4" type="ORF">RN605_08095</name>
    <name evidence="3" type="ORF">RN608_00925</name>
</gene>
<organism evidence="3">
    <name type="scientific">Flavobacterium capsici</name>
    <dbReference type="NCBI Taxonomy" id="3075618"/>
    <lineage>
        <taxon>Bacteria</taxon>
        <taxon>Pseudomonadati</taxon>
        <taxon>Bacteroidota</taxon>
        <taxon>Flavobacteriia</taxon>
        <taxon>Flavobacteriales</taxon>
        <taxon>Flavobacteriaceae</taxon>
        <taxon>Flavobacterium</taxon>
    </lineage>
</organism>
<keyword evidence="2" id="KW-0472">Membrane</keyword>
<sequence length="58" mass="7057">MKIETHIIIVTIIVFVFTILYLNKVDKNRELENELYDKEREILVLKSKNKRLKKQLNK</sequence>
<reference evidence="3 5" key="1">
    <citation type="submission" date="2023-09" db="EMBL/GenBank/DDBJ databases">
        <title>Flavobacterium sp. a novel bacteria isolate from Pepper rhizosphere.</title>
        <authorList>
            <person name="Peng Y."/>
            <person name="Lee J."/>
        </authorList>
    </citation>
    <scope>NUCLEOTIDE SEQUENCE</scope>
    <source>
        <strain evidence="3">PMR2A8</strain>
        <strain evidence="4 5">PMTSA4</strain>
    </source>
</reference>
<evidence type="ECO:0000313" key="4">
    <source>
        <dbReference type="EMBL" id="WNM20649.1"/>
    </source>
</evidence>
<dbReference type="RefSeq" id="WP_313324056.1">
    <property type="nucleotide sequence ID" value="NZ_CP134878.1"/>
</dbReference>
<dbReference type="EMBL" id="CP134890">
    <property type="protein sequence ID" value="WNM20649.1"/>
    <property type="molecule type" value="Genomic_DNA"/>
</dbReference>
<keyword evidence="2" id="KW-0812">Transmembrane</keyword>
<dbReference type="EMBL" id="CP134878">
    <property type="protein sequence ID" value="WNM19260.1"/>
    <property type="molecule type" value="Genomic_DNA"/>
</dbReference>
<dbReference type="KEGG" id="fcj:RN605_08095"/>
<protein>
    <submittedName>
        <fullName evidence="3">Uncharacterized protein</fullName>
    </submittedName>
</protein>
<feature type="transmembrane region" description="Helical" evidence="2">
    <location>
        <begin position="6"/>
        <end position="23"/>
    </location>
</feature>
<keyword evidence="5" id="KW-1185">Reference proteome</keyword>
<name>A0AA96J2P1_9FLAO</name>
<feature type="coiled-coil region" evidence="1">
    <location>
        <begin position="21"/>
        <end position="55"/>
    </location>
</feature>
<dbReference type="AlphaFoldDB" id="A0AA96J2P1"/>
<accession>A0AA96J2P1</accession>
<evidence type="ECO:0000313" key="3">
    <source>
        <dbReference type="EMBL" id="WNM19260.1"/>
    </source>
</evidence>
<accession>A0AA96EY40</accession>
<evidence type="ECO:0000256" key="1">
    <source>
        <dbReference type="SAM" id="Coils"/>
    </source>
</evidence>
<dbReference type="Proteomes" id="UP001304515">
    <property type="component" value="Chromosome"/>
</dbReference>
<proteinExistence type="predicted"/>